<evidence type="ECO:0000256" key="3">
    <source>
        <dbReference type="ARBA" id="ARBA00022449"/>
    </source>
</evidence>
<evidence type="ECO:0000256" key="5">
    <source>
        <dbReference type="ARBA" id="ARBA00022692"/>
    </source>
</evidence>
<name>D3FPS6_ALKPO</name>
<dbReference type="KEGG" id="bpf:BpOF4_07140"/>
<dbReference type="AlphaFoldDB" id="D3FPS6"/>
<dbReference type="Pfam" id="PF03553">
    <property type="entry name" value="Na_H_antiporter"/>
    <property type="match status" value="1"/>
</dbReference>
<keyword evidence="12" id="KW-1185">Reference proteome</keyword>
<sequence length="220" mass="23263">MEKERKPISFGLAVIPLIIMITAMSFTIVVFEGAPHIPLILGTVVSAFIAWRAGYTWKEVEASIYKGIRLALPAVVIIIIVGVIIGAWIGGGIIATMVYYGLMLISPEVFLMTMTIISAIVALAIGSSWSTMGTIGVAGMGIGISMGIPAPMIAGAIISGAYFGDKMSPLSDSTNLAAGVVGVDLFEHIKHMLATTIPGLVIAFSSLLVFRATIFWLWCD</sequence>
<comment type="similarity">
    <text evidence="8">Belongs to the NhaC Na(+)/H(+) (TC 2.A.35) antiporter family.</text>
</comment>
<protein>
    <submittedName>
        <fullName evidence="11">Na+/H+ antiporter NhaC</fullName>
    </submittedName>
</protein>
<feature type="transmembrane region" description="Helical" evidence="9">
    <location>
        <begin position="12"/>
        <end position="31"/>
    </location>
</feature>
<accession>D3FPS6</accession>
<feature type="transmembrane region" description="Helical" evidence="9">
    <location>
        <begin position="197"/>
        <end position="219"/>
    </location>
</feature>
<reference evidence="11 12" key="1">
    <citation type="journal article" date="2011" name="Environ. Microbiol.">
        <title>Genome of alkaliphilic Bacillus pseudofirmus OF4 reveals adaptations that support the ability to grow in an external pH range from 7.5 to 11.4.</title>
        <authorList>
            <person name="Janto B."/>
            <person name="Ahmed A."/>
            <person name="Ito M."/>
            <person name="Liu J."/>
            <person name="Hicks D.B."/>
            <person name="Pagni S."/>
            <person name="Fackelmayer O.J."/>
            <person name="Smith T.A."/>
            <person name="Earl J."/>
            <person name="Elbourne L.D."/>
            <person name="Hassan K."/>
            <person name="Paulsen I.T."/>
            <person name="Kolsto A.B."/>
            <person name="Tourasse N.J."/>
            <person name="Ehrlich G.D."/>
            <person name="Boissy R."/>
            <person name="Ivey D.M."/>
            <person name="Li G."/>
            <person name="Xue Y."/>
            <person name="Ma Y."/>
            <person name="Hu F.Z."/>
            <person name="Krulwich T.A."/>
        </authorList>
    </citation>
    <scope>NUCLEOTIDE SEQUENCE [LARGE SCALE GENOMIC DNA]</scope>
    <source>
        <strain evidence="12">ATCC BAA-2126 / JCM 17055 / OF4</strain>
    </source>
</reference>
<keyword evidence="2" id="KW-0813">Transport</keyword>
<dbReference type="PANTHER" id="PTHR33451:SF3">
    <property type="entry name" value="MALATE-2H(+)_NA(+)-LACTATE ANTIPORTER"/>
    <property type="match status" value="1"/>
</dbReference>
<feature type="transmembrane region" description="Helical" evidence="9">
    <location>
        <begin position="67"/>
        <end position="91"/>
    </location>
</feature>
<dbReference type="InterPro" id="IPR052180">
    <property type="entry name" value="NhaC_Na-H+_Antiporter"/>
</dbReference>
<dbReference type="eggNOG" id="COG1757">
    <property type="taxonomic scope" value="Bacteria"/>
</dbReference>
<evidence type="ECO:0000313" key="12">
    <source>
        <dbReference type="Proteomes" id="UP000001544"/>
    </source>
</evidence>
<evidence type="ECO:0000256" key="6">
    <source>
        <dbReference type="ARBA" id="ARBA00022989"/>
    </source>
</evidence>
<keyword evidence="5 9" id="KW-0812">Transmembrane</keyword>
<dbReference type="GO" id="GO:0015297">
    <property type="term" value="F:antiporter activity"/>
    <property type="evidence" value="ECO:0007669"/>
    <property type="project" value="UniProtKB-KW"/>
</dbReference>
<evidence type="ECO:0000256" key="4">
    <source>
        <dbReference type="ARBA" id="ARBA00022475"/>
    </source>
</evidence>
<keyword evidence="4" id="KW-1003">Cell membrane</keyword>
<evidence type="ECO:0000256" key="1">
    <source>
        <dbReference type="ARBA" id="ARBA00004651"/>
    </source>
</evidence>
<comment type="subcellular location">
    <subcellularLocation>
        <location evidence="1">Cell membrane</location>
        <topology evidence="1">Multi-pass membrane protein</topology>
    </subcellularLocation>
</comment>
<dbReference type="GO" id="GO:0005886">
    <property type="term" value="C:plasma membrane"/>
    <property type="evidence" value="ECO:0007669"/>
    <property type="project" value="UniProtKB-SubCell"/>
</dbReference>
<keyword evidence="6 9" id="KW-1133">Transmembrane helix</keyword>
<evidence type="ECO:0000256" key="7">
    <source>
        <dbReference type="ARBA" id="ARBA00023136"/>
    </source>
</evidence>
<keyword evidence="3" id="KW-0050">Antiport</keyword>
<evidence type="ECO:0000256" key="9">
    <source>
        <dbReference type="SAM" id="Phobius"/>
    </source>
</evidence>
<dbReference type="STRING" id="398511.BpOF4_07140"/>
<feature type="domain" description="Na+/H+ antiporter NhaC-like C-terminal" evidence="10">
    <location>
        <begin position="160"/>
        <end position="212"/>
    </location>
</feature>
<dbReference type="PANTHER" id="PTHR33451">
    <property type="entry name" value="MALATE-2H(+)/NA(+)-LACTATE ANTIPORTER"/>
    <property type="match status" value="1"/>
</dbReference>
<dbReference type="InterPro" id="IPR018461">
    <property type="entry name" value="Na/H_Antiport_NhaC-like_C"/>
</dbReference>
<keyword evidence="7 9" id="KW-0472">Membrane</keyword>
<evidence type="ECO:0000259" key="10">
    <source>
        <dbReference type="Pfam" id="PF03553"/>
    </source>
</evidence>
<proteinExistence type="inferred from homology"/>
<feature type="transmembrane region" description="Helical" evidence="9">
    <location>
        <begin position="37"/>
        <end position="55"/>
    </location>
</feature>
<feature type="transmembrane region" description="Helical" evidence="9">
    <location>
        <begin position="137"/>
        <end position="163"/>
    </location>
</feature>
<dbReference type="HOGENOM" id="CLU_033405_0_1_9"/>
<dbReference type="EMBL" id="CP001878">
    <property type="protein sequence ID" value="ADC49486.1"/>
    <property type="molecule type" value="Genomic_DNA"/>
</dbReference>
<evidence type="ECO:0000256" key="2">
    <source>
        <dbReference type="ARBA" id="ARBA00022448"/>
    </source>
</evidence>
<evidence type="ECO:0000313" key="11">
    <source>
        <dbReference type="EMBL" id="ADC49486.1"/>
    </source>
</evidence>
<organism evidence="11 12">
    <name type="scientific">Alkalihalophilus pseudofirmus (strain ATCC BAA-2126 / JCM 17055 / OF4)</name>
    <name type="common">Bacillus pseudofirmus</name>
    <dbReference type="NCBI Taxonomy" id="398511"/>
    <lineage>
        <taxon>Bacteria</taxon>
        <taxon>Bacillati</taxon>
        <taxon>Bacillota</taxon>
        <taxon>Bacilli</taxon>
        <taxon>Bacillales</taxon>
        <taxon>Bacillaceae</taxon>
        <taxon>Alkalihalophilus</taxon>
    </lineage>
</organism>
<gene>
    <name evidence="11" type="primary">nhaC4</name>
    <name evidence="11" type="ordered locus">BpOF4_07140</name>
</gene>
<feature type="transmembrane region" description="Helical" evidence="9">
    <location>
        <begin position="97"/>
        <end position="125"/>
    </location>
</feature>
<dbReference type="Proteomes" id="UP000001544">
    <property type="component" value="Chromosome"/>
</dbReference>
<evidence type="ECO:0000256" key="8">
    <source>
        <dbReference type="ARBA" id="ARBA00038435"/>
    </source>
</evidence>